<feature type="domain" description="C2H2-type" evidence="8">
    <location>
        <begin position="127"/>
        <end position="154"/>
    </location>
</feature>
<evidence type="ECO:0000256" key="3">
    <source>
        <dbReference type="ARBA" id="ARBA00022737"/>
    </source>
</evidence>
<evidence type="ECO:0000256" key="6">
    <source>
        <dbReference type="ARBA" id="ARBA00023242"/>
    </source>
</evidence>
<dbReference type="Gene3D" id="3.30.160.60">
    <property type="entry name" value="Classic Zinc Finger"/>
    <property type="match status" value="4"/>
</dbReference>
<dbReference type="Pfam" id="PF23561">
    <property type="entry name" value="zf-C2H2_15"/>
    <property type="match status" value="1"/>
</dbReference>
<dbReference type="SMART" id="SM00355">
    <property type="entry name" value="ZnF_C2H2"/>
    <property type="match status" value="4"/>
</dbReference>
<dbReference type="InterPro" id="IPR036236">
    <property type="entry name" value="Znf_C2H2_sf"/>
</dbReference>
<dbReference type="AlphaFoldDB" id="A0A8S1GZT0"/>
<dbReference type="Proteomes" id="UP000835052">
    <property type="component" value="Unassembled WGS sequence"/>
</dbReference>
<dbReference type="SUPFAM" id="SSF57667">
    <property type="entry name" value="beta-beta-alpha zinc fingers"/>
    <property type="match status" value="2"/>
</dbReference>
<feature type="domain" description="C2H2-type" evidence="8">
    <location>
        <begin position="213"/>
        <end position="237"/>
    </location>
</feature>
<comment type="caution">
    <text evidence="9">The sequence shown here is derived from an EMBL/GenBank/DDBJ whole genome shotgun (WGS) entry which is preliminary data.</text>
</comment>
<evidence type="ECO:0000256" key="2">
    <source>
        <dbReference type="ARBA" id="ARBA00022723"/>
    </source>
</evidence>
<reference evidence="9" key="1">
    <citation type="submission" date="2020-10" db="EMBL/GenBank/DDBJ databases">
        <authorList>
            <person name="Kikuchi T."/>
        </authorList>
    </citation>
    <scope>NUCLEOTIDE SEQUENCE</scope>
    <source>
        <strain evidence="9">NKZ352</strain>
    </source>
</reference>
<keyword evidence="6" id="KW-0539">Nucleus</keyword>
<proteinExistence type="predicted"/>
<feature type="domain" description="C2H2-type" evidence="8">
    <location>
        <begin position="183"/>
        <end position="212"/>
    </location>
</feature>
<dbReference type="PROSITE" id="PS00028">
    <property type="entry name" value="ZINC_FINGER_C2H2_1"/>
    <property type="match status" value="3"/>
</dbReference>
<comment type="subcellular location">
    <subcellularLocation>
        <location evidence="1">Nucleus</location>
    </subcellularLocation>
</comment>
<evidence type="ECO:0000256" key="7">
    <source>
        <dbReference type="PROSITE-ProRule" id="PRU00042"/>
    </source>
</evidence>
<evidence type="ECO:0000256" key="4">
    <source>
        <dbReference type="ARBA" id="ARBA00022771"/>
    </source>
</evidence>
<sequence length="320" mass="36688">MFSGYYPQRFGREQQPSEWQHQHFRDPSMASYPHPEFYIETHTTINARWFPPQDSFSAYRQPVASSHAFGVPNTLYKPNSESLLQCRWIENGKECGQVFSGCAEISAHLNNHHIGNTESTNHVCLWYECAREGKAFKAKYKLVNHIRVHTGERPFECAKCRKQFARSENLKIHMRTHTGEKPFNCPHAGCDKVFANSSDRKKHMHVHSSDKPYRCRYRNCGKHYTHPSSLRKHIKAHEKNCTTPDLDESCDSGNASVGTPENNFAIKTENEMTSTHLSSTQFMPMCSTSPQNPEIPVYTSAHYGLPASMFCSPEFIPAFH</sequence>
<dbReference type="Pfam" id="PF00096">
    <property type="entry name" value="zf-C2H2"/>
    <property type="match status" value="3"/>
</dbReference>
<dbReference type="PANTHER" id="PTHR45718">
    <property type="entry name" value="TRANSCRIPTIONAL ACTIVATOR CUBITUS INTERRUPTUS"/>
    <property type="match status" value="1"/>
</dbReference>
<dbReference type="GO" id="GO:0005634">
    <property type="term" value="C:nucleus"/>
    <property type="evidence" value="ECO:0007669"/>
    <property type="project" value="UniProtKB-SubCell"/>
</dbReference>
<protein>
    <recommendedName>
        <fullName evidence="8">C2H2-type domain-containing protein</fullName>
    </recommendedName>
</protein>
<name>A0A8S1GZT0_9PELO</name>
<dbReference type="OrthoDB" id="5968217at2759"/>
<dbReference type="FunFam" id="3.30.160.60:FF:000125">
    <property type="entry name" value="Putative zinc finger protein 143"/>
    <property type="match status" value="1"/>
</dbReference>
<dbReference type="FunFam" id="3.30.160.60:FF:000624">
    <property type="entry name" value="zinc finger protein 697"/>
    <property type="match status" value="1"/>
</dbReference>
<dbReference type="PROSITE" id="PS50157">
    <property type="entry name" value="ZINC_FINGER_C2H2_2"/>
    <property type="match status" value="4"/>
</dbReference>
<gene>
    <name evidence="9" type="ORF">CAUJ_LOCUS4744</name>
</gene>
<dbReference type="FunFam" id="3.30.160.60:FF:000031">
    <property type="entry name" value="GLI family zinc finger 3"/>
    <property type="match status" value="1"/>
</dbReference>
<feature type="domain" description="C2H2-type" evidence="8">
    <location>
        <begin position="155"/>
        <end position="182"/>
    </location>
</feature>
<dbReference type="InterPro" id="IPR056436">
    <property type="entry name" value="Znf-C2H2_ZIC1-5/GLI1-3-like"/>
</dbReference>
<dbReference type="InterPro" id="IPR043359">
    <property type="entry name" value="GLI-like"/>
</dbReference>
<keyword evidence="5" id="KW-0862">Zinc</keyword>
<dbReference type="GO" id="GO:0000978">
    <property type="term" value="F:RNA polymerase II cis-regulatory region sequence-specific DNA binding"/>
    <property type="evidence" value="ECO:0007669"/>
    <property type="project" value="TreeGrafter"/>
</dbReference>
<keyword evidence="2" id="KW-0479">Metal-binding</keyword>
<keyword evidence="10" id="KW-1185">Reference proteome</keyword>
<dbReference type="EMBL" id="CAJGYM010000009">
    <property type="protein sequence ID" value="CAD6188825.1"/>
    <property type="molecule type" value="Genomic_DNA"/>
</dbReference>
<organism evidence="9 10">
    <name type="scientific">Caenorhabditis auriculariae</name>
    <dbReference type="NCBI Taxonomy" id="2777116"/>
    <lineage>
        <taxon>Eukaryota</taxon>
        <taxon>Metazoa</taxon>
        <taxon>Ecdysozoa</taxon>
        <taxon>Nematoda</taxon>
        <taxon>Chromadorea</taxon>
        <taxon>Rhabditida</taxon>
        <taxon>Rhabditina</taxon>
        <taxon>Rhabditomorpha</taxon>
        <taxon>Rhabditoidea</taxon>
        <taxon>Rhabditidae</taxon>
        <taxon>Peloderinae</taxon>
        <taxon>Caenorhabditis</taxon>
    </lineage>
</organism>
<evidence type="ECO:0000256" key="5">
    <source>
        <dbReference type="ARBA" id="ARBA00022833"/>
    </source>
</evidence>
<dbReference type="GO" id="GO:0007224">
    <property type="term" value="P:smoothened signaling pathway"/>
    <property type="evidence" value="ECO:0007669"/>
    <property type="project" value="TreeGrafter"/>
</dbReference>
<dbReference type="InterPro" id="IPR013087">
    <property type="entry name" value="Znf_C2H2_type"/>
</dbReference>
<evidence type="ECO:0000256" key="1">
    <source>
        <dbReference type="ARBA" id="ARBA00004123"/>
    </source>
</evidence>
<evidence type="ECO:0000313" key="9">
    <source>
        <dbReference type="EMBL" id="CAD6188825.1"/>
    </source>
</evidence>
<dbReference type="GO" id="GO:0140297">
    <property type="term" value="F:DNA-binding transcription factor binding"/>
    <property type="evidence" value="ECO:0007669"/>
    <property type="project" value="UniProtKB-ARBA"/>
</dbReference>
<dbReference type="GO" id="GO:0008270">
    <property type="term" value="F:zinc ion binding"/>
    <property type="evidence" value="ECO:0007669"/>
    <property type="project" value="UniProtKB-KW"/>
</dbReference>
<dbReference type="PANTHER" id="PTHR45718:SF6">
    <property type="entry name" value="ZINC FINGER PROTEIN GLI2"/>
    <property type="match status" value="1"/>
</dbReference>
<accession>A0A8S1GZT0</accession>
<evidence type="ECO:0000313" key="10">
    <source>
        <dbReference type="Proteomes" id="UP000835052"/>
    </source>
</evidence>
<keyword evidence="3" id="KW-0677">Repeat</keyword>
<dbReference type="GO" id="GO:0000981">
    <property type="term" value="F:DNA-binding transcription factor activity, RNA polymerase II-specific"/>
    <property type="evidence" value="ECO:0007669"/>
    <property type="project" value="TreeGrafter"/>
</dbReference>
<evidence type="ECO:0000259" key="8">
    <source>
        <dbReference type="PROSITE" id="PS50157"/>
    </source>
</evidence>
<keyword evidence="4 7" id="KW-0863">Zinc-finger</keyword>